<feature type="transmembrane region" description="Helical" evidence="7">
    <location>
        <begin position="265"/>
        <end position="287"/>
    </location>
</feature>
<keyword evidence="4 7" id="KW-1133">Transmembrane helix</keyword>
<evidence type="ECO:0000256" key="6">
    <source>
        <dbReference type="SAM" id="MobiDB-lite"/>
    </source>
</evidence>
<evidence type="ECO:0000313" key="9">
    <source>
        <dbReference type="EMBL" id="KAJ5120890.1"/>
    </source>
</evidence>
<gene>
    <name evidence="9" type="ORF">N7515_010278</name>
</gene>
<dbReference type="GeneID" id="81410192"/>
<dbReference type="Proteomes" id="UP001149079">
    <property type="component" value="Unassembled WGS sequence"/>
</dbReference>
<dbReference type="OrthoDB" id="40134at2759"/>
<evidence type="ECO:0000313" key="10">
    <source>
        <dbReference type="Proteomes" id="UP001149079"/>
    </source>
</evidence>
<dbReference type="RefSeq" id="XP_056517394.1">
    <property type="nucleotide sequence ID" value="XM_056671021.1"/>
</dbReference>
<dbReference type="InterPro" id="IPR013057">
    <property type="entry name" value="AA_transpt_TM"/>
</dbReference>
<proteinExistence type="inferred from homology"/>
<feature type="transmembrane region" description="Helical" evidence="7">
    <location>
        <begin position="299"/>
        <end position="322"/>
    </location>
</feature>
<name>A0A9W9KVG7_9EURO</name>
<reference evidence="9" key="2">
    <citation type="journal article" date="2023" name="IMA Fungus">
        <title>Comparative genomic study of the Penicillium genus elucidates a diverse pangenome and 15 lateral gene transfer events.</title>
        <authorList>
            <person name="Petersen C."/>
            <person name="Sorensen T."/>
            <person name="Nielsen M.R."/>
            <person name="Sondergaard T.E."/>
            <person name="Sorensen J.L."/>
            <person name="Fitzpatrick D.A."/>
            <person name="Frisvad J.C."/>
            <person name="Nielsen K.L."/>
        </authorList>
    </citation>
    <scope>NUCLEOTIDE SEQUENCE</scope>
    <source>
        <strain evidence="9">IBT 22155</strain>
    </source>
</reference>
<dbReference type="EMBL" id="JAPQKL010000008">
    <property type="protein sequence ID" value="KAJ5120890.1"/>
    <property type="molecule type" value="Genomic_DNA"/>
</dbReference>
<dbReference type="AlphaFoldDB" id="A0A9W9KVG7"/>
<feature type="transmembrane region" description="Helical" evidence="7">
    <location>
        <begin position="159"/>
        <end position="176"/>
    </location>
</feature>
<feature type="compositionally biased region" description="Polar residues" evidence="6">
    <location>
        <begin position="25"/>
        <end position="36"/>
    </location>
</feature>
<feature type="transmembrane region" description="Helical" evidence="7">
    <location>
        <begin position="188"/>
        <end position="210"/>
    </location>
</feature>
<evidence type="ECO:0000256" key="7">
    <source>
        <dbReference type="SAM" id="Phobius"/>
    </source>
</evidence>
<evidence type="ECO:0000259" key="8">
    <source>
        <dbReference type="Pfam" id="PF01490"/>
    </source>
</evidence>
<feature type="domain" description="Amino acid transporter transmembrane" evidence="8">
    <location>
        <begin position="179"/>
        <end position="547"/>
    </location>
</feature>
<protein>
    <recommendedName>
        <fullName evidence="8">Amino acid transporter transmembrane domain-containing protein</fullName>
    </recommendedName>
</protein>
<feature type="transmembrane region" description="Helical" evidence="7">
    <location>
        <begin position="493"/>
        <end position="513"/>
    </location>
</feature>
<dbReference type="GO" id="GO:0015179">
    <property type="term" value="F:L-amino acid transmembrane transporter activity"/>
    <property type="evidence" value="ECO:0007669"/>
    <property type="project" value="TreeGrafter"/>
</dbReference>
<feature type="compositionally biased region" description="Polar residues" evidence="6">
    <location>
        <begin position="110"/>
        <end position="123"/>
    </location>
</feature>
<feature type="region of interest" description="Disordered" evidence="6">
    <location>
        <begin position="110"/>
        <end position="138"/>
    </location>
</feature>
<evidence type="ECO:0000256" key="1">
    <source>
        <dbReference type="ARBA" id="ARBA00004141"/>
    </source>
</evidence>
<comment type="similarity">
    <text evidence="2">Belongs to the amino acid/polyamine transporter 2 family.</text>
</comment>
<comment type="subcellular location">
    <subcellularLocation>
        <location evidence="1">Membrane</location>
        <topology evidence="1">Multi-pass membrane protein</topology>
    </subcellularLocation>
</comment>
<organism evidence="9 10">
    <name type="scientific">Penicillium bovifimosum</name>
    <dbReference type="NCBI Taxonomy" id="126998"/>
    <lineage>
        <taxon>Eukaryota</taxon>
        <taxon>Fungi</taxon>
        <taxon>Dikarya</taxon>
        <taxon>Ascomycota</taxon>
        <taxon>Pezizomycotina</taxon>
        <taxon>Eurotiomycetes</taxon>
        <taxon>Eurotiomycetidae</taxon>
        <taxon>Eurotiales</taxon>
        <taxon>Aspergillaceae</taxon>
        <taxon>Penicillium</taxon>
    </lineage>
</organism>
<feature type="transmembrane region" description="Helical" evidence="7">
    <location>
        <begin position="375"/>
        <end position="393"/>
    </location>
</feature>
<keyword evidence="5 7" id="KW-0472">Membrane</keyword>
<feature type="transmembrane region" description="Helical" evidence="7">
    <location>
        <begin position="519"/>
        <end position="543"/>
    </location>
</feature>
<dbReference type="GO" id="GO:0016020">
    <property type="term" value="C:membrane"/>
    <property type="evidence" value="ECO:0007669"/>
    <property type="project" value="UniProtKB-SubCell"/>
</dbReference>
<feature type="transmembrane region" description="Helical" evidence="7">
    <location>
        <begin position="581"/>
        <end position="606"/>
    </location>
</feature>
<dbReference type="PANTHER" id="PTHR22950:SF461">
    <property type="entry name" value="AMINO ACID TRANSPORTER TRANSMEMBRANE DOMAIN-CONTAINING PROTEIN"/>
    <property type="match status" value="1"/>
</dbReference>
<feature type="region of interest" description="Disordered" evidence="6">
    <location>
        <begin position="1"/>
        <end position="36"/>
    </location>
</feature>
<dbReference type="Pfam" id="PF01490">
    <property type="entry name" value="Aa_trans"/>
    <property type="match status" value="1"/>
</dbReference>
<feature type="transmembrane region" description="Helical" evidence="7">
    <location>
        <begin position="447"/>
        <end position="465"/>
    </location>
</feature>
<feature type="transmembrane region" description="Helical" evidence="7">
    <location>
        <begin position="405"/>
        <end position="427"/>
    </location>
</feature>
<sequence length="632" mass="69993">MSRYPGSGDSTAPTEQIGGKAEFPSKTNTMAQANSSPGIRQRVWGLEARLDPYVTFEEYTYWAKIEREMEDEEQRRYTPIESGSGVIASIKGLFFKNAFNDSKVHNSRALQGNEESTQWSDNKTGVAVNNDEKSVSPTQHSDVYDLDAEWRQASRALRNASWGAIFYLITTDILGWSQTPYVFANTGYGLGVGIFLLMGIAAFASGIMIWRTFLGLDSSRFPVMSFGDPFFRLYGPRMRHFINFMQSLQMFLSVAVVLLGNTGIIAQLGGSANLCFVVCGVISLVVGMASGYMRSLKHLGWFCNFSVWINITTFVIICVAAAKYGPDPTAAVQNGILPKAWKDVATMAPVKTFISTPPVEYQPTDSNLFAAQFNGINSMVYAYSGAVLFAAFLSEMKRPMDFWKGLLVAQTFITVVYIFFGAFVYNYYGQYSYSNVNQSVNPERLQVVGNVLSLLTGWLAVFLYFNVGMKTVYLEIGQEICGLPPITTKKGKYLWWGLGPVYWVIAFVVSMSVPQFSAFTNFVGGLFSLNFTYSLSGVMYLAYKIQDGARLPHEGFDPVTGETTRFDGGIRRWTRGFIKTWYLSVPVLIYTLCGFATSGMGTWAAVSALESAFGPGGSVESSWTCVNPYYTG</sequence>
<feature type="transmembrane region" description="Helical" evidence="7">
    <location>
        <begin position="241"/>
        <end position="259"/>
    </location>
</feature>
<evidence type="ECO:0000256" key="3">
    <source>
        <dbReference type="ARBA" id="ARBA00022692"/>
    </source>
</evidence>
<keyword evidence="3 7" id="KW-0812">Transmembrane</keyword>
<comment type="caution">
    <text evidence="9">The sequence shown here is derived from an EMBL/GenBank/DDBJ whole genome shotgun (WGS) entry which is preliminary data.</text>
</comment>
<reference evidence="9" key="1">
    <citation type="submission" date="2022-11" db="EMBL/GenBank/DDBJ databases">
        <authorList>
            <person name="Petersen C."/>
        </authorList>
    </citation>
    <scope>NUCLEOTIDE SEQUENCE</scope>
    <source>
        <strain evidence="9">IBT 22155</strain>
    </source>
</reference>
<accession>A0A9W9KVG7</accession>
<evidence type="ECO:0000256" key="2">
    <source>
        <dbReference type="ARBA" id="ARBA00008066"/>
    </source>
</evidence>
<evidence type="ECO:0000256" key="4">
    <source>
        <dbReference type="ARBA" id="ARBA00022989"/>
    </source>
</evidence>
<dbReference type="PANTHER" id="PTHR22950">
    <property type="entry name" value="AMINO ACID TRANSPORTER"/>
    <property type="match status" value="1"/>
</dbReference>
<keyword evidence="10" id="KW-1185">Reference proteome</keyword>
<evidence type="ECO:0000256" key="5">
    <source>
        <dbReference type="ARBA" id="ARBA00023136"/>
    </source>
</evidence>